<gene>
    <name evidence="1" type="ORF">O6P43_026653</name>
</gene>
<dbReference type="PANTHER" id="PTHR31900:SF32">
    <property type="entry name" value="F-BOX_RNI_FBD-LIKE DOMAIN PROTEIN"/>
    <property type="match status" value="1"/>
</dbReference>
<organism evidence="1 2">
    <name type="scientific">Quillaja saponaria</name>
    <name type="common">Soap bark tree</name>
    <dbReference type="NCBI Taxonomy" id="32244"/>
    <lineage>
        <taxon>Eukaryota</taxon>
        <taxon>Viridiplantae</taxon>
        <taxon>Streptophyta</taxon>
        <taxon>Embryophyta</taxon>
        <taxon>Tracheophyta</taxon>
        <taxon>Spermatophyta</taxon>
        <taxon>Magnoliopsida</taxon>
        <taxon>eudicotyledons</taxon>
        <taxon>Gunneridae</taxon>
        <taxon>Pentapetalae</taxon>
        <taxon>rosids</taxon>
        <taxon>fabids</taxon>
        <taxon>Fabales</taxon>
        <taxon>Quillajaceae</taxon>
        <taxon>Quillaja</taxon>
    </lineage>
</organism>
<accession>A0AAD7L321</accession>
<name>A0AAD7L321_QUISA</name>
<protein>
    <submittedName>
        <fullName evidence="1">F-box/FBD/LRR-repeat protein</fullName>
    </submittedName>
</protein>
<dbReference type="EMBL" id="JARAOO010000011">
    <property type="protein sequence ID" value="KAJ7950462.1"/>
    <property type="molecule type" value="Genomic_DNA"/>
</dbReference>
<reference evidence="1" key="1">
    <citation type="journal article" date="2023" name="Science">
        <title>Elucidation of the pathway for biosynthesis of saponin adjuvants from the soapbark tree.</title>
        <authorList>
            <person name="Reed J."/>
            <person name="Orme A."/>
            <person name="El-Demerdash A."/>
            <person name="Owen C."/>
            <person name="Martin L.B.B."/>
            <person name="Misra R.C."/>
            <person name="Kikuchi S."/>
            <person name="Rejzek M."/>
            <person name="Martin A.C."/>
            <person name="Harkess A."/>
            <person name="Leebens-Mack J."/>
            <person name="Louveau T."/>
            <person name="Stephenson M.J."/>
            <person name="Osbourn A."/>
        </authorList>
    </citation>
    <scope>NUCLEOTIDE SEQUENCE</scope>
    <source>
        <strain evidence="1">S10</strain>
    </source>
</reference>
<dbReference type="InterPro" id="IPR050232">
    <property type="entry name" value="FBL13/AtMIF1-like"/>
</dbReference>
<evidence type="ECO:0000313" key="1">
    <source>
        <dbReference type="EMBL" id="KAJ7950462.1"/>
    </source>
</evidence>
<keyword evidence="2" id="KW-1185">Reference proteome</keyword>
<dbReference type="KEGG" id="qsa:O6P43_026653"/>
<proteinExistence type="predicted"/>
<evidence type="ECO:0000313" key="2">
    <source>
        <dbReference type="Proteomes" id="UP001163823"/>
    </source>
</evidence>
<comment type="caution">
    <text evidence="1">The sequence shown here is derived from an EMBL/GenBank/DDBJ whole genome shotgun (WGS) entry which is preliminary data.</text>
</comment>
<dbReference type="AlphaFoldDB" id="A0AAD7L321"/>
<dbReference type="Proteomes" id="UP001163823">
    <property type="component" value="Chromosome 11"/>
</dbReference>
<sequence>MVSMPNIDINSPVLESFMLEVPSYYDSCWSSIKISASCLRKFIYVGGISEEFVLSNPSSVLHASINISFVKERTSNDHLPEVGIRASKLLKQLQGAEYMELKGYAVKVLSHAKDYVINLPMFGKLIYLELMNKITSFEIMLDLLHKSPILNSLVLRGEPSFAKELLVYILALTSVPLCLTSFGNKRLGGEV</sequence>
<dbReference type="PANTHER" id="PTHR31900">
    <property type="entry name" value="F-BOX/RNI SUPERFAMILY PROTEIN-RELATED"/>
    <property type="match status" value="1"/>
</dbReference>